<name>A0AAJ4NQB0_9GAMM</name>
<gene>
    <name evidence="2" type="ORF">KQR59_04660</name>
</gene>
<sequence>MQIDLTKSKVICIGRNYVEHIHELNNEVPDSPVIFIKPNSSIAKNLKLSSARETHYECEIVFAFDNDSNIKAVGLGLDLTDRNVQSKLKSKGLPWELAKAFDNSAVISDFVKINNQDVEFLSFKAYKNSSLIQQGSYDLMIYKPQQIIDFLKQNEITIAENDLLMTGTPKGVGVVSIDDKFRIELFCKDKKILETTFG</sequence>
<dbReference type="EMBL" id="CP076680">
    <property type="protein sequence ID" value="QWV00178.1"/>
    <property type="molecule type" value="Genomic_DNA"/>
</dbReference>
<dbReference type="PANTHER" id="PTHR11820">
    <property type="entry name" value="ACYLPYRUVASE"/>
    <property type="match status" value="1"/>
</dbReference>
<evidence type="ECO:0000313" key="3">
    <source>
        <dbReference type="Proteomes" id="UP000683421"/>
    </source>
</evidence>
<protein>
    <submittedName>
        <fullName evidence="2">Fumarylacetoacetate hydrolase family protein</fullName>
    </submittedName>
</protein>
<dbReference type="InterPro" id="IPR011234">
    <property type="entry name" value="Fumarylacetoacetase-like_C"/>
</dbReference>
<evidence type="ECO:0000313" key="2">
    <source>
        <dbReference type="EMBL" id="QWV00178.1"/>
    </source>
</evidence>
<dbReference type="AlphaFoldDB" id="A0AAJ4NQB0"/>
<organism evidence="2 3">
    <name type="scientific">Francisella salimarina</name>
    <dbReference type="NCBI Taxonomy" id="2599927"/>
    <lineage>
        <taxon>Bacteria</taxon>
        <taxon>Pseudomonadati</taxon>
        <taxon>Pseudomonadota</taxon>
        <taxon>Gammaproteobacteria</taxon>
        <taxon>Thiotrichales</taxon>
        <taxon>Francisellaceae</taxon>
        <taxon>Francisella</taxon>
    </lineage>
</organism>
<evidence type="ECO:0000259" key="1">
    <source>
        <dbReference type="Pfam" id="PF01557"/>
    </source>
</evidence>
<reference evidence="2 3" key="1">
    <citation type="submission" date="2021-06" db="EMBL/GenBank/DDBJ databases">
        <title>Ulceroglandular infection and bacteremia caused by Francisella salimarina in an immunocompromised patient, France.</title>
        <authorList>
            <person name="Hennebique A."/>
            <person name="Caspar Y."/>
            <person name="Maurin M."/>
            <person name="Boisset S."/>
            <person name="Pelloux I."/>
            <person name="Gallego-Hernanz M.P."/>
            <person name="Burucoa C."/>
            <person name="Cazenave-Roblot F."/>
            <person name="Plouzeau C."/>
            <person name="Rammaert B."/>
        </authorList>
    </citation>
    <scope>NUCLEOTIDE SEQUENCE [LARGE SCALE GENOMIC DNA]</scope>
    <source>
        <strain evidence="2 3">CHUGA-F75</strain>
    </source>
</reference>
<dbReference type="Proteomes" id="UP000683421">
    <property type="component" value="Chromosome"/>
</dbReference>
<dbReference type="KEGG" id="fsr:KQR59_04660"/>
<dbReference type="PANTHER" id="PTHR11820:SF7">
    <property type="entry name" value="ACYLPYRUVASE FAHD1, MITOCHONDRIAL"/>
    <property type="match status" value="1"/>
</dbReference>
<dbReference type="GO" id="GO:0018773">
    <property type="term" value="F:acetylpyruvate hydrolase activity"/>
    <property type="evidence" value="ECO:0007669"/>
    <property type="project" value="TreeGrafter"/>
</dbReference>
<dbReference type="Pfam" id="PF01557">
    <property type="entry name" value="FAA_hydrolase"/>
    <property type="match status" value="1"/>
</dbReference>
<keyword evidence="3" id="KW-1185">Reference proteome</keyword>
<keyword evidence="2" id="KW-0378">Hydrolase</keyword>
<accession>A0AAJ4NQB0</accession>
<dbReference type="RefSeq" id="WP_216692830.1">
    <property type="nucleotide sequence ID" value="NZ_CP076680.1"/>
</dbReference>
<proteinExistence type="predicted"/>
<feature type="domain" description="Fumarylacetoacetase-like C-terminal" evidence="1">
    <location>
        <begin position="9"/>
        <end position="178"/>
    </location>
</feature>